<dbReference type="Proteomes" id="UP001292094">
    <property type="component" value="Unassembled WGS sequence"/>
</dbReference>
<keyword evidence="4 10" id="KW-0732">Signal</keyword>
<dbReference type="EMBL" id="JAWZYT010003724">
    <property type="protein sequence ID" value="KAK4297041.1"/>
    <property type="molecule type" value="Genomic_DNA"/>
</dbReference>
<feature type="signal peptide" evidence="10">
    <location>
        <begin position="1"/>
        <end position="21"/>
    </location>
</feature>
<evidence type="ECO:0000256" key="9">
    <source>
        <dbReference type="SAM" id="Phobius"/>
    </source>
</evidence>
<feature type="chain" id="PRO_5042184354" description="TM2 domain-containing protein" evidence="10">
    <location>
        <begin position="22"/>
        <end position="252"/>
    </location>
</feature>
<evidence type="ECO:0000256" key="5">
    <source>
        <dbReference type="ARBA" id="ARBA00022989"/>
    </source>
</evidence>
<protein>
    <recommendedName>
        <fullName evidence="11">TM2 domain-containing protein</fullName>
    </recommendedName>
</protein>
<evidence type="ECO:0000256" key="6">
    <source>
        <dbReference type="ARBA" id="ARBA00023136"/>
    </source>
</evidence>
<evidence type="ECO:0000256" key="4">
    <source>
        <dbReference type="ARBA" id="ARBA00022729"/>
    </source>
</evidence>
<dbReference type="GO" id="GO:0016020">
    <property type="term" value="C:membrane"/>
    <property type="evidence" value="ECO:0007669"/>
    <property type="project" value="UniProtKB-SubCell"/>
</dbReference>
<comment type="subcellular location">
    <subcellularLocation>
        <location evidence="1">Membrane</location>
        <topology evidence="1">Multi-pass membrane protein</topology>
    </subcellularLocation>
</comment>
<evidence type="ECO:0000259" key="11">
    <source>
        <dbReference type="Pfam" id="PF05154"/>
    </source>
</evidence>
<feature type="transmembrane region" description="Helical" evidence="9">
    <location>
        <begin position="221"/>
        <end position="243"/>
    </location>
</feature>
<name>A0AAE1NX66_9EUCA</name>
<organism evidence="12 13">
    <name type="scientific">Petrolisthes manimaculis</name>
    <dbReference type="NCBI Taxonomy" id="1843537"/>
    <lineage>
        <taxon>Eukaryota</taxon>
        <taxon>Metazoa</taxon>
        <taxon>Ecdysozoa</taxon>
        <taxon>Arthropoda</taxon>
        <taxon>Crustacea</taxon>
        <taxon>Multicrustacea</taxon>
        <taxon>Malacostraca</taxon>
        <taxon>Eumalacostraca</taxon>
        <taxon>Eucarida</taxon>
        <taxon>Decapoda</taxon>
        <taxon>Pleocyemata</taxon>
        <taxon>Anomura</taxon>
        <taxon>Galatheoidea</taxon>
        <taxon>Porcellanidae</taxon>
        <taxon>Petrolisthes</taxon>
    </lineage>
</organism>
<dbReference type="InterPro" id="IPR050932">
    <property type="entry name" value="TM2D1-3-like"/>
</dbReference>
<feature type="transmembrane region" description="Helical" evidence="9">
    <location>
        <begin position="189"/>
        <end position="209"/>
    </location>
</feature>
<dbReference type="PANTHER" id="PTHR21016">
    <property type="entry name" value="BETA-AMYLOID BINDING PROTEIN-RELATED"/>
    <property type="match status" value="1"/>
</dbReference>
<sequence>MFSFHLYTGFIFCHFVIIGYASSPPDGNLNSALTLEMRKNVTSSNNLPTEHTPTTTKPQPAPENCSDQTPGKVKSCQGYNGACHQMGYECLQCDFNCSCVYGQKINVTCRPREAVECKGEKDGWSIEMTCLYCYQTEPWQHTCQGTDQCEAVSSPRETFKSNCTVSSDVLCMGRRTFLKKLPCNWTSGYKWSTALLLSITLGGFGADRFYLGHWQEGIGKLFSFGGLGVWTIIDVILIAIRYIGPADGSLYI</sequence>
<evidence type="ECO:0000256" key="1">
    <source>
        <dbReference type="ARBA" id="ARBA00004141"/>
    </source>
</evidence>
<gene>
    <name evidence="12" type="ORF">Pmani_030505</name>
</gene>
<feature type="domain" description="TM2" evidence="11">
    <location>
        <begin position="188"/>
        <end position="236"/>
    </location>
</feature>
<keyword evidence="7" id="KW-0325">Glycoprotein</keyword>
<evidence type="ECO:0000313" key="12">
    <source>
        <dbReference type="EMBL" id="KAK4297041.1"/>
    </source>
</evidence>
<dbReference type="PANTHER" id="PTHR21016:SF7">
    <property type="entry name" value="TM2 DOMAIN-CONTAINING PROTEIN 3"/>
    <property type="match status" value="1"/>
</dbReference>
<keyword evidence="13" id="KW-1185">Reference proteome</keyword>
<reference evidence="12" key="1">
    <citation type="submission" date="2023-11" db="EMBL/GenBank/DDBJ databases">
        <title>Genome assemblies of two species of porcelain crab, Petrolisthes cinctipes and Petrolisthes manimaculis (Anomura: Porcellanidae).</title>
        <authorList>
            <person name="Angst P."/>
        </authorList>
    </citation>
    <scope>NUCLEOTIDE SEQUENCE</scope>
    <source>
        <strain evidence="12">PB745_02</strain>
        <tissue evidence="12">Gill</tissue>
    </source>
</reference>
<dbReference type="AlphaFoldDB" id="A0AAE1NX66"/>
<feature type="compositionally biased region" description="Polar residues" evidence="8">
    <location>
        <begin position="42"/>
        <end position="58"/>
    </location>
</feature>
<accession>A0AAE1NX66</accession>
<keyword evidence="3 9" id="KW-0812">Transmembrane</keyword>
<evidence type="ECO:0000256" key="7">
    <source>
        <dbReference type="ARBA" id="ARBA00023180"/>
    </source>
</evidence>
<evidence type="ECO:0000256" key="8">
    <source>
        <dbReference type="SAM" id="MobiDB-lite"/>
    </source>
</evidence>
<comment type="caution">
    <text evidence="12">The sequence shown here is derived from an EMBL/GenBank/DDBJ whole genome shotgun (WGS) entry which is preliminary data.</text>
</comment>
<dbReference type="Pfam" id="PF05154">
    <property type="entry name" value="TM2"/>
    <property type="match status" value="1"/>
</dbReference>
<evidence type="ECO:0000313" key="13">
    <source>
        <dbReference type="Proteomes" id="UP001292094"/>
    </source>
</evidence>
<evidence type="ECO:0000256" key="2">
    <source>
        <dbReference type="ARBA" id="ARBA00008284"/>
    </source>
</evidence>
<comment type="similarity">
    <text evidence="2">Belongs to the TM2 family.</text>
</comment>
<feature type="region of interest" description="Disordered" evidence="8">
    <location>
        <begin position="42"/>
        <end position="65"/>
    </location>
</feature>
<evidence type="ECO:0000256" key="10">
    <source>
        <dbReference type="SAM" id="SignalP"/>
    </source>
</evidence>
<keyword evidence="5 9" id="KW-1133">Transmembrane helix</keyword>
<evidence type="ECO:0000256" key="3">
    <source>
        <dbReference type="ARBA" id="ARBA00022692"/>
    </source>
</evidence>
<keyword evidence="6 9" id="KW-0472">Membrane</keyword>
<proteinExistence type="inferred from homology"/>
<dbReference type="InterPro" id="IPR007829">
    <property type="entry name" value="TM2"/>
</dbReference>